<evidence type="ECO:0000259" key="1">
    <source>
        <dbReference type="PROSITE" id="PS50943"/>
    </source>
</evidence>
<sequence>MDLQYINDRQGRPQYVVLPIADYHRLIVEAGDEIEWESIPYESDQYDDATVPGSVVDIMIDKDVSIAAAWRIYRGMNQNEAAKQLGISQSALSQIEKKGNRPQEKTLEQLAALYDCEIAQLAV</sequence>
<dbReference type="SUPFAM" id="SSF47413">
    <property type="entry name" value="lambda repressor-like DNA-binding domains"/>
    <property type="match status" value="1"/>
</dbReference>
<feature type="domain" description="HTH cro/C1-type" evidence="1">
    <location>
        <begin position="69"/>
        <end position="121"/>
    </location>
</feature>
<evidence type="ECO:0000313" key="2">
    <source>
        <dbReference type="EMBL" id="DAF62759.1"/>
    </source>
</evidence>
<dbReference type="PROSITE" id="PS50943">
    <property type="entry name" value="HTH_CROC1"/>
    <property type="match status" value="1"/>
</dbReference>
<dbReference type="InterPro" id="IPR001387">
    <property type="entry name" value="Cro/C1-type_HTH"/>
</dbReference>
<protein>
    <submittedName>
        <fullName evidence="2">Helix-turn-helix domain protein</fullName>
    </submittedName>
</protein>
<accession>A0A8S5TIE9</accession>
<proteinExistence type="predicted"/>
<dbReference type="Gene3D" id="1.10.260.40">
    <property type="entry name" value="lambda repressor-like DNA-binding domains"/>
    <property type="match status" value="1"/>
</dbReference>
<dbReference type="GO" id="GO:0003677">
    <property type="term" value="F:DNA binding"/>
    <property type="evidence" value="ECO:0007669"/>
    <property type="project" value="InterPro"/>
</dbReference>
<dbReference type="Pfam" id="PF01381">
    <property type="entry name" value="HTH_3"/>
    <property type="match status" value="1"/>
</dbReference>
<dbReference type="SMART" id="SM00530">
    <property type="entry name" value="HTH_XRE"/>
    <property type="match status" value="1"/>
</dbReference>
<dbReference type="CDD" id="cd00093">
    <property type="entry name" value="HTH_XRE"/>
    <property type="match status" value="1"/>
</dbReference>
<reference evidence="2" key="1">
    <citation type="journal article" date="2021" name="Proc. Natl. Acad. Sci. U.S.A.">
        <title>A Catalog of Tens of Thousands of Viruses from Human Metagenomes Reveals Hidden Associations with Chronic Diseases.</title>
        <authorList>
            <person name="Tisza M.J."/>
            <person name="Buck C.B."/>
        </authorList>
    </citation>
    <scope>NUCLEOTIDE SEQUENCE</scope>
    <source>
        <strain evidence="2">Ctiv53</strain>
    </source>
</reference>
<name>A0A8S5TIE9_9CAUD</name>
<organism evidence="2">
    <name type="scientific">Myoviridae sp. ctiv53</name>
    <dbReference type="NCBI Taxonomy" id="2827703"/>
    <lineage>
        <taxon>Viruses</taxon>
        <taxon>Duplodnaviria</taxon>
        <taxon>Heunggongvirae</taxon>
        <taxon>Uroviricota</taxon>
        <taxon>Caudoviricetes</taxon>
    </lineage>
</organism>
<dbReference type="EMBL" id="BK032828">
    <property type="protein sequence ID" value="DAF62759.1"/>
    <property type="molecule type" value="Genomic_DNA"/>
</dbReference>
<dbReference type="InterPro" id="IPR010982">
    <property type="entry name" value="Lambda_DNA-bd_dom_sf"/>
</dbReference>